<dbReference type="PANTHER" id="PTHR46844:SF1">
    <property type="entry name" value="SLR5058 PROTEIN"/>
    <property type="match status" value="1"/>
</dbReference>
<feature type="domain" description="NACHT" evidence="1">
    <location>
        <begin position="289"/>
        <end position="436"/>
    </location>
</feature>
<dbReference type="AlphaFoldDB" id="A0A5B7D9J1"/>
<keyword evidence="3" id="KW-1185">Reference proteome</keyword>
<name>A0A5B7D9J1_PORTR</name>
<accession>A0A5B7D9J1</accession>
<dbReference type="InterPro" id="IPR007111">
    <property type="entry name" value="NACHT_NTPase"/>
</dbReference>
<dbReference type="SUPFAM" id="SSF52540">
    <property type="entry name" value="P-loop containing nucleoside triphosphate hydrolases"/>
    <property type="match status" value="1"/>
</dbReference>
<evidence type="ECO:0000259" key="1">
    <source>
        <dbReference type="Pfam" id="PF05729"/>
    </source>
</evidence>
<reference evidence="2 3" key="1">
    <citation type="submission" date="2019-05" db="EMBL/GenBank/DDBJ databases">
        <title>Another draft genome of Portunus trituberculatus and its Hox gene families provides insights of decapod evolution.</title>
        <authorList>
            <person name="Jeong J.-H."/>
            <person name="Song I."/>
            <person name="Kim S."/>
            <person name="Choi T."/>
            <person name="Kim D."/>
            <person name="Ryu S."/>
            <person name="Kim W."/>
        </authorList>
    </citation>
    <scope>NUCLEOTIDE SEQUENCE [LARGE SCALE GENOMIC DNA]</scope>
    <source>
        <tissue evidence="2">Muscle</tissue>
    </source>
</reference>
<dbReference type="InterPro" id="IPR027417">
    <property type="entry name" value="P-loop_NTPase"/>
</dbReference>
<dbReference type="PANTHER" id="PTHR46844">
    <property type="entry name" value="SLR5058 PROTEIN"/>
    <property type="match status" value="1"/>
</dbReference>
<dbReference type="Gene3D" id="3.40.50.300">
    <property type="entry name" value="P-loop containing nucleotide triphosphate hydrolases"/>
    <property type="match status" value="1"/>
</dbReference>
<evidence type="ECO:0000313" key="2">
    <source>
        <dbReference type="EMBL" id="MPC17825.1"/>
    </source>
</evidence>
<dbReference type="Proteomes" id="UP000324222">
    <property type="component" value="Unassembled WGS sequence"/>
</dbReference>
<dbReference type="Pfam" id="PF05729">
    <property type="entry name" value="NACHT"/>
    <property type="match status" value="1"/>
</dbReference>
<sequence length="960" mass="108068">MGSMPGVRLQDHHHLKYTVSLTRVGQQVYSTVFSWGSTATHASIKDALYSLPNYNSAKFRKDFNGAQREKINQGDPVATFDISLTYKLLQLLCGLKEAVDPAWVTPADTLEYFLHNIKSLRNEVAHDTLHLTAEEMLNKMEILKDLFIKTIRKAGEVFSVVPAKVDTLEKSITTQLDAIRDSPVPLSTVDEYNKEVLTSRKLRLIEEGGYELTQTYDNVCELSVAPWLVSGQRVNVEALFTPPTLRREQTQIRQRQLSLEESHVAFTDILRVTECDGTEPHVTLISALSGMGKSTLLKFLLNKVKTNGNTISNVDGFDLVLYLECRHSTFASVEDMAAFLLPRTAASFHSPEFQKTLFALDFLLVVDDVDELDQTSFSVFLDFIRKVSPASRFLATVSREKADALKQKVLSIHKNVLLLEIEGIPEDQIPVMLHQTLSCVSPSVRPGEGDINQLRDLIRSKRPFLQEHLKSPEILSLIALSWTLAQERINASVTVTEVVMLVEDLLIHKVVHKLMGSSGAGPCAQHAISSKLQTYLLALSGMALQSLVKGKYVLDAEDLEKLTEKCKSLELPENYMMSAFLNHSTDPDSGLCLTPRVVPFPRTLTLLYYAAWYAVQRLRVAPPSTRIRQFLKLQTPLPNESQMNNLRVMMKYLVGMLIVLAPKELHSRAREVVDLLKELGVKTTSQWLEYVEEAKEEQRLTQEIMKELGEEWEVEEYAISLTLANIIRHRKPKRLVLTTLHNPDNYCHLQEVLKSCANTETTLSLHLYQHFWSEKNDVSDRFLRTITSANPQYKLEHFAGRLTGPALLTLPSSLQRLALHITPSSLGSLNEVLPSLTSLQMLYLNFDVPTSTPPSSVPPLNLQGRPIVLSVDLWRITEDSVQWCSDIAGVLSKHYTRLVLRRSELNKDGCSKWVEGLRAGGVTVDAIVLGSTRVLTPQDREHIHNLTIEIGCKDLKVMKV</sequence>
<evidence type="ECO:0000313" key="3">
    <source>
        <dbReference type="Proteomes" id="UP000324222"/>
    </source>
</evidence>
<proteinExistence type="predicted"/>
<dbReference type="OrthoDB" id="6338989at2759"/>
<organism evidence="2 3">
    <name type="scientific">Portunus trituberculatus</name>
    <name type="common">Swimming crab</name>
    <name type="synonym">Neptunus trituberculatus</name>
    <dbReference type="NCBI Taxonomy" id="210409"/>
    <lineage>
        <taxon>Eukaryota</taxon>
        <taxon>Metazoa</taxon>
        <taxon>Ecdysozoa</taxon>
        <taxon>Arthropoda</taxon>
        <taxon>Crustacea</taxon>
        <taxon>Multicrustacea</taxon>
        <taxon>Malacostraca</taxon>
        <taxon>Eumalacostraca</taxon>
        <taxon>Eucarida</taxon>
        <taxon>Decapoda</taxon>
        <taxon>Pleocyemata</taxon>
        <taxon>Brachyura</taxon>
        <taxon>Eubrachyura</taxon>
        <taxon>Portunoidea</taxon>
        <taxon>Portunidae</taxon>
        <taxon>Portuninae</taxon>
        <taxon>Portunus</taxon>
    </lineage>
</organism>
<dbReference type="EMBL" id="VSRR010000624">
    <property type="protein sequence ID" value="MPC17825.1"/>
    <property type="molecule type" value="Genomic_DNA"/>
</dbReference>
<protein>
    <recommendedName>
        <fullName evidence="1">NACHT domain-containing protein</fullName>
    </recommendedName>
</protein>
<gene>
    <name evidence="2" type="ORF">E2C01_010692</name>
</gene>
<comment type="caution">
    <text evidence="2">The sequence shown here is derived from an EMBL/GenBank/DDBJ whole genome shotgun (WGS) entry which is preliminary data.</text>
</comment>